<sequence length="153" mass="17999">MRKMEKSKLILEPISNGKAILLEEYIYEINGYLIRVPKSFITDGASVPHSLQWLYNPYGKYINAAVVHDYLYSVYNNTGINRTLADKIFRHIMKETGVDSRIVRKFYAAIKYFGATSWKSKLQNEGYKDRAIIDRTKEAKEYYNHWYKVLGIR</sequence>
<evidence type="ECO:0008006" key="2">
    <source>
        <dbReference type="Google" id="ProtNLM"/>
    </source>
</evidence>
<protein>
    <recommendedName>
        <fullName evidence="2">DUF1353 domain-containing protein</fullName>
    </recommendedName>
</protein>
<accession>A0A8S5P462</accession>
<dbReference type="EMBL" id="BK015335">
    <property type="protein sequence ID" value="DAE01862.1"/>
    <property type="molecule type" value="Genomic_DNA"/>
</dbReference>
<reference evidence="1" key="1">
    <citation type="journal article" date="2021" name="Proc. Natl. Acad. Sci. U.S.A.">
        <title>A Catalog of Tens of Thousands of Viruses from Human Metagenomes Reveals Hidden Associations with Chronic Diseases.</title>
        <authorList>
            <person name="Tisza M.J."/>
            <person name="Buck C.B."/>
        </authorList>
    </citation>
    <scope>NUCLEOTIDE SEQUENCE</scope>
    <source>
        <strain evidence="1">Ctnfz20</strain>
    </source>
</reference>
<proteinExistence type="predicted"/>
<organism evidence="1">
    <name type="scientific">Phage sp. ctnfz20</name>
    <dbReference type="NCBI Taxonomy" id="2825798"/>
    <lineage>
        <taxon>Viruses</taxon>
    </lineage>
</organism>
<dbReference type="InterPro" id="IPR010767">
    <property type="entry name" value="Phage_CGC-2007_Cje0229"/>
</dbReference>
<evidence type="ECO:0000313" key="1">
    <source>
        <dbReference type="EMBL" id="DAE01862.1"/>
    </source>
</evidence>
<name>A0A8S5P462_9VIRU</name>
<dbReference type="Pfam" id="PF07087">
    <property type="entry name" value="DUF1353"/>
    <property type="match status" value="1"/>
</dbReference>